<protein>
    <submittedName>
        <fullName evidence="1">Uncharacterized protein</fullName>
    </submittedName>
</protein>
<sequence length="208" mass="22311">MFDEKPEIVLTGFDLAIADAGNRAAIAGYMVDYLNKGGVLILVLERDYMAKSFFEALYPGITVSGSALIGTLRMQLGFMNDEILNGPFGDIRGRFFGNDAGGTISITGLPEEDLVVYARDSGGKPTIFKHKFYNLVFIGDGGIFANLNGGTGSTTGTATTYPLTIDSNNRPVTKTSWSGGDVENARLFANIMAWAIKQAQFNGINSPK</sequence>
<accession>A0ABV9L2X6</accession>
<comment type="caution">
    <text evidence="1">The sequence shown here is derived from an EMBL/GenBank/DDBJ whole genome shotgun (WGS) entry which is preliminary data.</text>
</comment>
<dbReference type="Proteomes" id="UP001596023">
    <property type="component" value="Unassembled WGS sequence"/>
</dbReference>
<name>A0ABV9L2X6_9BACT</name>
<dbReference type="RefSeq" id="WP_380000555.1">
    <property type="nucleotide sequence ID" value="NZ_JBHSGN010000133.1"/>
</dbReference>
<evidence type="ECO:0000313" key="2">
    <source>
        <dbReference type="Proteomes" id="UP001596023"/>
    </source>
</evidence>
<evidence type="ECO:0000313" key="1">
    <source>
        <dbReference type="EMBL" id="MFC4676379.1"/>
    </source>
</evidence>
<keyword evidence="2" id="KW-1185">Reference proteome</keyword>
<dbReference type="EMBL" id="JBHSGN010000133">
    <property type="protein sequence ID" value="MFC4676379.1"/>
    <property type="molecule type" value="Genomic_DNA"/>
</dbReference>
<gene>
    <name evidence="1" type="ORF">ACFO6W_22105</name>
</gene>
<reference evidence="2" key="1">
    <citation type="journal article" date="2019" name="Int. J. Syst. Evol. Microbiol.">
        <title>The Global Catalogue of Microorganisms (GCM) 10K type strain sequencing project: providing services to taxonomists for standard genome sequencing and annotation.</title>
        <authorList>
            <consortium name="The Broad Institute Genomics Platform"/>
            <consortium name="The Broad Institute Genome Sequencing Center for Infectious Disease"/>
            <person name="Wu L."/>
            <person name="Ma J."/>
        </authorList>
    </citation>
    <scope>NUCLEOTIDE SEQUENCE [LARGE SCALE GENOMIC DNA]</scope>
    <source>
        <strain evidence="2">CCUG 66188</strain>
    </source>
</reference>
<proteinExistence type="predicted"/>
<organism evidence="1 2">
    <name type="scientific">Dysgonomonas termitidis</name>
    <dbReference type="NCBI Taxonomy" id="1516126"/>
    <lineage>
        <taxon>Bacteria</taxon>
        <taxon>Pseudomonadati</taxon>
        <taxon>Bacteroidota</taxon>
        <taxon>Bacteroidia</taxon>
        <taxon>Bacteroidales</taxon>
        <taxon>Dysgonomonadaceae</taxon>
        <taxon>Dysgonomonas</taxon>
    </lineage>
</organism>